<evidence type="ECO:0000313" key="1">
    <source>
        <dbReference type="EMBL" id="QNT64090.1"/>
    </source>
</evidence>
<accession>A0A7H1MKV4</accession>
<keyword evidence="2" id="KW-1185">Reference proteome</keyword>
<evidence type="ECO:0000313" key="2">
    <source>
        <dbReference type="Proteomes" id="UP000516446"/>
    </source>
</evidence>
<gene>
    <name evidence="1" type="ORF">FY536_01815</name>
</gene>
<dbReference type="AlphaFoldDB" id="A0A7H1MKV4"/>
<proteinExistence type="predicted"/>
<dbReference type="EMBL" id="CP043431">
    <property type="protein sequence ID" value="QNT64090.1"/>
    <property type="molecule type" value="Genomic_DNA"/>
</dbReference>
<dbReference type="OMA" id="INENWIP"/>
<dbReference type="RefSeq" id="WP_006845814.1">
    <property type="nucleotide sequence ID" value="NZ_CP026847.1"/>
</dbReference>
<protein>
    <submittedName>
        <fullName evidence="1">Uncharacterized protein</fullName>
    </submittedName>
</protein>
<dbReference type="Proteomes" id="UP000516446">
    <property type="component" value="Chromosome"/>
</dbReference>
<reference evidence="1 2" key="1">
    <citation type="submission" date="2019-08" db="EMBL/GenBank/DDBJ databases">
        <authorList>
            <person name="Chang H.C."/>
            <person name="Mun S.Y."/>
        </authorList>
    </citation>
    <scope>NUCLEOTIDE SEQUENCE [LARGE SCALE GENOMIC DNA]</scope>
    <source>
        <strain evidence="1 2">SK</strain>
    </source>
</reference>
<organism evidence="1 2">
    <name type="scientific">Weissella koreensis</name>
    <dbReference type="NCBI Taxonomy" id="165096"/>
    <lineage>
        <taxon>Bacteria</taxon>
        <taxon>Bacillati</taxon>
        <taxon>Bacillota</taxon>
        <taxon>Bacilli</taxon>
        <taxon>Lactobacillales</taxon>
        <taxon>Lactobacillaceae</taxon>
        <taxon>Weissella</taxon>
    </lineage>
</organism>
<name>A0A7H1MKV4_9LACO</name>
<sequence length="104" mass="12322">MSGEMEKITASTFIDLINQLGFKSPIVGEKTMHTEPGFKVRDPKQQVEYQLPYWDILRRADESYWSPLDGDRKTVYNVTDFEILINENWIPIIEWYMQDTDTEN</sequence>